<dbReference type="Gene3D" id="3.10.10.10">
    <property type="entry name" value="HIV Type 1 Reverse Transcriptase, subunit A, domain 1"/>
    <property type="match status" value="1"/>
</dbReference>
<feature type="compositionally biased region" description="Low complexity" evidence="11">
    <location>
        <begin position="2023"/>
        <end position="2046"/>
    </location>
</feature>
<keyword evidence="14" id="KW-1185">Reference proteome</keyword>
<dbReference type="CDD" id="cd14350">
    <property type="entry name" value="UBA_DCNL"/>
    <property type="match status" value="1"/>
</dbReference>
<evidence type="ECO:0000256" key="1">
    <source>
        <dbReference type="ARBA" id="ARBA00012493"/>
    </source>
</evidence>
<evidence type="ECO:0000256" key="10">
    <source>
        <dbReference type="ARBA" id="ARBA00043182"/>
    </source>
</evidence>
<evidence type="ECO:0000256" key="6">
    <source>
        <dbReference type="ARBA" id="ARBA00022801"/>
    </source>
</evidence>
<dbReference type="SUPFAM" id="SSF46934">
    <property type="entry name" value="UBA-like"/>
    <property type="match status" value="1"/>
</dbReference>
<dbReference type="PROSITE" id="PS00141">
    <property type="entry name" value="ASP_PROTEASE"/>
    <property type="match status" value="1"/>
</dbReference>
<evidence type="ECO:0000256" key="4">
    <source>
        <dbReference type="ARBA" id="ARBA00022722"/>
    </source>
</evidence>
<sequence length="2063" mass="225968">MVQRVSTSTAAANNVPLAFEGQQNGPPSLGQGSGEAATVWAGADSGCCECTRGNDRSNKDRIFVVEKLALARMARRRLIVAKVPTTKMGGVQVVWLSIVRERTGNSILASHQLRRDQREVVQRFIQCTEASESVAIFCLSQNSWKLDAAVDDFYSSPAKYEEKPSADTRKITALFNSYKSIEDPDKMSASGIFRLLEDTSIDPVSLTALVLAWQLDASVQGEFTRTEFVRGMARLGVDSLDKLKPRLNQVERGLGQNRDQLRDLYAFTFNFARESRDAKVLAIDTAIPYWQLLLEGRPFAKLLKQWCQFLQENKVRGISRDTWNLFFDFISNPDNLAEYDPNGAWPSLIDEFVEHVRQSVSGDSSGSPNADELRRRRHEMSNPSHKRGASTAQQVAAPRRPHGVGDPRVAEQLGARNGQPQPGCSIGSRDASSSSISSACTARGSAADRSVCGGGSDVWETAARISGSDSVTVGRPALPSDIASDRHSSSVWGSVTTSVDISEASLHCSDCDTPSISRSGLLPTSIPSTNGHVGNSLAWSCIGDSPSARLPGSSAPWQKAHRTRPSVADWNSPADAIDLAVSAVTDEPKLRALADSDIISLTAPLPSAKLSCWGTRLSLLAPAHSCLKASLKRQLATPELQQELSYPPDGINLTQWRLMVLFRCGYVALEEISAAKCLAWERHLRMRQCKPPAQIYRTSSWTVIQMMTHLRPHLKMMMNQTIARPAVLKKVLPKLSKQKLTETDIRPNPVPEFFRTSGLHPNFIVPGDIENGISAIIGQFLPDSYIMLVLTLNIPYVAMLGKALQYFSTKFLKTPQASGSAGHAVSSAICKLLRYYTGASSDSRVPQQLSFAEGSGAVREMMSESARARSFGSSVTADTARSMASAGLFQSATDGRVRCAFCQGALEPGSLAEGESPMQLHAKEFPTCPFVLGMDVGNKPDLEMDSVSQSEQCSEASEMSTEVVTEPQTEDEWRSPAMSDGSAGRPTVTLSEPEILAAASQTCLSKSFSSLMTDSRRCAATRAGGLTHWGHVVRKLNFDLHVFDTSNSVKYFFVLMQDVLNVLAFIPLGCLDVGTRNVVQLQLPPPEPFNVNQEAHALSSRWEDWSSRFLCFIHASGVKDPAQQRQVLLYTGGRELAELYKQLTNSGNTVEELIKAFKDHFTGRRCVVFSRYEFRNCTQQPGQSIDAWVSQLYKAAESCDFDNLRDSLIRDQIVAGCNTEQLRRRLLQTANINLQDALQLCRAFEAASYQSAAMESRRDETVNSMRRTRGEQQDGPSYKPGSKSKCYRCGETGHRSCDAAKGKTCNICKKVGHLAKACMSKGNSRDRVHTIGGQHQHPEESSKSPSDEGEVFCLTANKLPLMSISINGKRVEALIDSGASCNVIDQATFQDLKTAKTPLLRSARQLYPFGSKTPLATAGRAELLVKISGLEEVVDFTVVQDPGVTILGRATSEKFGVLRVGPAPETRINSIGSADKAKAMESSSPEANSANLPANLQLDNILKKHRALFQGVGCVKDVEVSIRLKDNAIPVCHPPSRVPIHLRDAAIKELDAQLSEGIIERVSEPSEWVARMVVVPKSTPNQVRITQDLRDLNQYVVPEKQPIPTFEEVTDEMAGSHFFSELDINKAFHQIKVDQESRKFLTFSTPLGLMRLTRLCMGFTSASEILQRPSRGCLKFRHYLSGAANFTVVTDHKPLTFMLKPGSRPPPRIERMALSIQDMQFSVIYRPGPFNPSDILSRQPEPAPTSINIGEILDTNFIGSIAQAATPRGLSLQQVREATARDAILSTVLSSLRTGNWDLRDDSIRRLHAARHELTEASGVLLRDQRLVIPKAQRPVVLQLAHQGHQGETKTLRRLNSKVWWPGMSAEAKQLVAQCLECAATNHQAEVSAAPLQPTELPESAWSTIGIDFLGPANGRHFLAAAKTVRNRDRQYKAAMKHYADATRSAAEHRIQAGDKVLRRKIQPSKTDTPFEIQPWTVTEVKGDSVILESTGGSNCMRHASDVKRLPERPTGDGPDETGGPEGDPTAASAPAEPPAAAGAGELPIANRPHPRSCKLPQPNYRT</sequence>
<dbReference type="Gene3D" id="4.10.60.10">
    <property type="entry name" value="Zinc finger, CCHC-type"/>
    <property type="match status" value="1"/>
</dbReference>
<dbReference type="SUPFAM" id="SSF57756">
    <property type="entry name" value="Retrovirus zinc finger-like domains"/>
    <property type="match status" value="1"/>
</dbReference>
<dbReference type="Proteomes" id="UP000095280">
    <property type="component" value="Unplaced"/>
</dbReference>
<feature type="domain" description="Peptidase A2" evidence="12">
    <location>
        <begin position="1371"/>
        <end position="1451"/>
    </location>
</feature>
<dbReference type="PROSITE" id="PS50143">
    <property type="entry name" value="BIR_REPEAT_2"/>
    <property type="match status" value="1"/>
</dbReference>
<dbReference type="InterPro" id="IPR001370">
    <property type="entry name" value="BIR_rpt"/>
</dbReference>
<dbReference type="PROSITE" id="PS50175">
    <property type="entry name" value="ASP_PROT_RETROV"/>
    <property type="match status" value="1"/>
</dbReference>
<dbReference type="InterPro" id="IPR001878">
    <property type="entry name" value="Znf_CCHC"/>
</dbReference>
<dbReference type="PANTHER" id="PTHR37984:SF9">
    <property type="entry name" value="INTEGRASE CATALYTIC DOMAIN-CONTAINING PROTEIN"/>
    <property type="match status" value="1"/>
</dbReference>
<dbReference type="Gene3D" id="1.10.238.200">
    <property type="entry name" value="Cullin, PONY binding domain"/>
    <property type="match status" value="1"/>
</dbReference>
<protein>
    <recommendedName>
        <fullName evidence="8">DCN1-like protein 3</fullName>
        <ecNumber evidence="1">2.7.7.49</ecNumber>
    </recommendedName>
    <alternativeName>
        <fullName evidence="9">DCUN1 domain-containing protein 3</fullName>
    </alternativeName>
    <alternativeName>
        <fullName evidence="10">Defective in cullin neddylation protein 1-like protein 3</fullName>
    </alternativeName>
</protein>
<dbReference type="GO" id="GO:0006508">
    <property type="term" value="P:proteolysis"/>
    <property type="evidence" value="ECO:0007669"/>
    <property type="project" value="InterPro"/>
</dbReference>
<dbReference type="PROSITE" id="PS51229">
    <property type="entry name" value="DCUN1"/>
    <property type="match status" value="1"/>
</dbReference>
<organism evidence="14 15">
    <name type="scientific">Macrostomum lignano</name>
    <dbReference type="NCBI Taxonomy" id="282301"/>
    <lineage>
        <taxon>Eukaryota</taxon>
        <taxon>Metazoa</taxon>
        <taxon>Spiralia</taxon>
        <taxon>Lophotrochozoa</taxon>
        <taxon>Platyhelminthes</taxon>
        <taxon>Rhabditophora</taxon>
        <taxon>Macrostomorpha</taxon>
        <taxon>Macrostomida</taxon>
        <taxon>Macrostomidae</taxon>
        <taxon>Macrostomum</taxon>
    </lineage>
</organism>
<keyword evidence="3" id="KW-0548">Nucleotidyltransferase</keyword>
<proteinExistence type="predicted"/>
<dbReference type="InterPro" id="IPR042460">
    <property type="entry name" value="DCN1-like_PONY"/>
</dbReference>
<feature type="region of interest" description="Disordered" evidence="11">
    <location>
        <begin position="16"/>
        <end position="35"/>
    </location>
</feature>
<feature type="compositionally biased region" description="Low complexity" evidence="11">
    <location>
        <begin position="423"/>
        <end position="436"/>
    </location>
</feature>
<dbReference type="InterPro" id="IPR000477">
    <property type="entry name" value="RT_dom"/>
</dbReference>
<dbReference type="Gene3D" id="1.10.340.70">
    <property type="match status" value="1"/>
</dbReference>
<dbReference type="GO" id="GO:0003676">
    <property type="term" value="F:nucleic acid binding"/>
    <property type="evidence" value="ECO:0007669"/>
    <property type="project" value="InterPro"/>
</dbReference>
<evidence type="ECO:0000259" key="12">
    <source>
        <dbReference type="PROSITE" id="PS50175"/>
    </source>
</evidence>
<evidence type="ECO:0000256" key="8">
    <source>
        <dbReference type="ARBA" id="ARBA00039727"/>
    </source>
</evidence>
<dbReference type="InterPro" id="IPR041588">
    <property type="entry name" value="Integrase_H2C2"/>
</dbReference>
<evidence type="ECO:0000256" key="9">
    <source>
        <dbReference type="ARBA" id="ARBA00042254"/>
    </source>
</evidence>
<dbReference type="GO" id="GO:0003964">
    <property type="term" value="F:RNA-directed DNA polymerase activity"/>
    <property type="evidence" value="ECO:0007669"/>
    <property type="project" value="UniProtKB-KW"/>
</dbReference>
<name>A0A1I8HD06_9PLAT</name>
<dbReference type="GO" id="GO:0004519">
    <property type="term" value="F:endonuclease activity"/>
    <property type="evidence" value="ECO:0007669"/>
    <property type="project" value="UniProtKB-KW"/>
</dbReference>
<dbReference type="SUPFAM" id="SSF56672">
    <property type="entry name" value="DNA/RNA polymerases"/>
    <property type="match status" value="1"/>
</dbReference>
<dbReference type="SMART" id="SM00238">
    <property type="entry name" value="BIR"/>
    <property type="match status" value="1"/>
</dbReference>
<dbReference type="CDD" id="cd00303">
    <property type="entry name" value="retropepsin_like"/>
    <property type="match status" value="1"/>
</dbReference>
<evidence type="ECO:0000313" key="14">
    <source>
        <dbReference type="Proteomes" id="UP000095280"/>
    </source>
</evidence>
<dbReference type="Gene3D" id="1.10.8.10">
    <property type="entry name" value="DNA helicase RuvA subunit, C-terminal domain"/>
    <property type="match status" value="1"/>
</dbReference>
<dbReference type="InterPro" id="IPR036875">
    <property type="entry name" value="Znf_CCHC_sf"/>
</dbReference>
<feature type="domain" description="DCUN1" evidence="13">
    <location>
        <begin position="166"/>
        <end position="357"/>
    </location>
</feature>
<dbReference type="InterPro" id="IPR043128">
    <property type="entry name" value="Rev_trsase/Diguanyl_cyclase"/>
</dbReference>
<keyword evidence="4" id="KW-0540">Nuclease</keyword>
<dbReference type="CDD" id="cd01647">
    <property type="entry name" value="RT_LTR"/>
    <property type="match status" value="1"/>
</dbReference>
<dbReference type="GO" id="GO:0004190">
    <property type="term" value="F:aspartic-type endopeptidase activity"/>
    <property type="evidence" value="ECO:0007669"/>
    <property type="project" value="InterPro"/>
</dbReference>
<feature type="region of interest" description="Disordered" evidence="11">
    <location>
        <begin position="1326"/>
        <end position="1348"/>
    </location>
</feature>
<dbReference type="Pfam" id="PF03556">
    <property type="entry name" value="Cullin_binding"/>
    <property type="match status" value="1"/>
</dbReference>
<feature type="region of interest" description="Disordered" evidence="11">
    <location>
        <begin position="359"/>
        <end position="436"/>
    </location>
</feature>
<dbReference type="Pfam" id="PF00078">
    <property type="entry name" value="RVT_1"/>
    <property type="match status" value="1"/>
</dbReference>
<dbReference type="Gene3D" id="1.10.238.10">
    <property type="entry name" value="EF-hand"/>
    <property type="match status" value="1"/>
</dbReference>
<evidence type="ECO:0000313" key="15">
    <source>
        <dbReference type="WBParaSite" id="maker-uti_cns_0005491-snap-gene-0.4-mRNA-1"/>
    </source>
</evidence>
<feature type="compositionally biased region" description="Basic and acidic residues" evidence="11">
    <location>
        <begin position="1336"/>
        <end position="1346"/>
    </location>
</feature>
<evidence type="ECO:0000256" key="7">
    <source>
        <dbReference type="ARBA" id="ARBA00022918"/>
    </source>
</evidence>
<dbReference type="SMART" id="SM00343">
    <property type="entry name" value="ZnF_C2HC"/>
    <property type="match status" value="2"/>
</dbReference>
<dbReference type="InterPro" id="IPR009060">
    <property type="entry name" value="UBA-like_sf"/>
</dbReference>
<dbReference type="EC" id="2.7.7.49" evidence="1"/>
<dbReference type="InterPro" id="IPR043502">
    <property type="entry name" value="DNA/RNA_pol_sf"/>
</dbReference>
<feature type="region of interest" description="Disordered" evidence="11">
    <location>
        <begin position="1989"/>
        <end position="2063"/>
    </location>
</feature>
<feature type="region of interest" description="Disordered" evidence="11">
    <location>
        <begin position="948"/>
        <end position="986"/>
    </location>
</feature>
<dbReference type="SUPFAM" id="SSF57924">
    <property type="entry name" value="Inhibitor of apoptosis (IAP) repeat"/>
    <property type="match status" value="1"/>
</dbReference>
<dbReference type="Pfam" id="PF00653">
    <property type="entry name" value="BIR"/>
    <property type="match status" value="1"/>
</dbReference>
<dbReference type="PANTHER" id="PTHR37984">
    <property type="entry name" value="PROTEIN CBG26694"/>
    <property type="match status" value="1"/>
</dbReference>
<dbReference type="FunFam" id="1.10.340.70:FF:000004">
    <property type="entry name" value="Retrovirus-related Pol polyprotein from transposon 297-like Protein"/>
    <property type="match status" value="1"/>
</dbReference>
<dbReference type="Pfam" id="PF14555">
    <property type="entry name" value="UBA_4"/>
    <property type="match status" value="1"/>
</dbReference>
<dbReference type="InterPro" id="IPR050951">
    <property type="entry name" value="Retrovirus_Pol_polyprotein"/>
</dbReference>
<feature type="region of interest" description="Disordered" evidence="11">
    <location>
        <begin position="1255"/>
        <end position="1283"/>
    </location>
</feature>
<dbReference type="InterPro" id="IPR001995">
    <property type="entry name" value="Peptidase_A2_cat"/>
</dbReference>
<keyword evidence="5" id="KW-0255">Endonuclease</keyword>
<dbReference type="GO" id="GO:2000436">
    <property type="term" value="P:positive regulation of protein neddylation"/>
    <property type="evidence" value="ECO:0007669"/>
    <property type="project" value="UniProtKB-ARBA"/>
</dbReference>
<evidence type="ECO:0000256" key="3">
    <source>
        <dbReference type="ARBA" id="ARBA00022695"/>
    </source>
</evidence>
<dbReference type="SUPFAM" id="SSF50630">
    <property type="entry name" value="Acid proteases"/>
    <property type="match status" value="1"/>
</dbReference>
<dbReference type="InterPro" id="IPR021109">
    <property type="entry name" value="Peptidase_aspartic_dom_sf"/>
</dbReference>
<feature type="compositionally biased region" description="Polar residues" evidence="11">
    <location>
        <begin position="948"/>
        <end position="967"/>
    </location>
</feature>
<feature type="compositionally biased region" description="Polar residues" evidence="11">
    <location>
        <begin position="359"/>
        <end position="368"/>
    </location>
</feature>
<dbReference type="InterPro" id="IPR001969">
    <property type="entry name" value="Aspartic_peptidase_AS"/>
</dbReference>
<keyword evidence="7" id="KW-0695">RNA-directed DNA polymerase</keyword>
<evidence type="ECO:0000259" key="13">
    <source>
        <dbReference type="PROSITE" id="PS51229"/>
    </source>
</evidence>
<dbReference type="Pfam" id="PF17917">
    <property type="entry name" value="RT_RNaseH"/>
    <property type="match status" value="1"/>
</dbReference>
<dbReference type="InterPro" id="IPR041373">
    <property type="entry name" value="RT_RNaseH"/>
</dbReference>
<dbReference type="FunFam" id="1.10.238.200:FF:000003">
    <property type="entry name" value="DCN1-like protein 3"/>
    <property type="match status" value="1"/>
</dbReference>
<accession>A0A1I8HD06</accession>
<reference evidence="15" key="1">
    <citation type="submission" date="2016-11" db="UniProtKB">
        <authorList>
            <consortium name="WormBaseParasite"/>
        </authorList>
    </citation>
    <scope>IDENTIFICATION</scope>
</reference>
<dbReference type="WBParaSite" id="maker-uti_cns_0005491-snap-gene-0.4-mRNA-1">
    <property type="protein sequence ID" value="maker-uti_cns_0005491-snap-gene-0.4-mRNA-1"/>
    <property type="gene ID" value="maker-uti_cns_0005491-snap-gene-0.4"/>
</dbReference>
<evidence type="ECO:0000256" key="5">
    <source>
        <dbReference type="ARBA" id="ARBA00022759"/>
    </source>
</evidence>
<dbReference type="GO" id="GO:0008270">
    <property type="term" value="F:zinc ion binding"/>
    <property type="evidence" value="ECO:0007669"/>
    <property type="project" value="InterPro"/>
</dbReference>
<keyword evidence="6" id="KW-0378">Hydrolase</keyword>
<feature type="compositionally biased region" description="Basic and acidic residues" evidence="11">
    <location>
        <begin position="1999"/>
        <end position="2011"/>
    </location>
</feature>
<keyword evidence="2" id="KW-0808">Transferase</keyword>
<dbReference type="Pfam" id="PF17921">
    <property type="entry name" value="Integrase_H2C2"/>
    <property type="match status" value="1"/>
</dbReference>
<dbReference type="Gene3D" id="2.40.70.10">
    <property type="entry name" value="Acid Proteases"/>
    <property type="match status" value="1"/>
</dbReference>
<evidence type="ECO:0000256" key="11">
    <source>
        <dbReference type="SAM" id="MobiDB-lite"/>
    </source>
</evidence>
<dbReference type="GO" id="GO:0005886">
    <property type="term" value="C:plasma membrane"/>
    <property type="evidence" value="ECO:0007669"/>
    <property type="project" value="UniProtKB-ARBA"/>
</dbReference>
<dbReference type="Gene3D" id="3.30.70.270">
    <property type="match status" value="1"/>
</dbReference>
<dbReference type="Gene3D" id="1.10.1170.10">
    <property type="entry name" value="Inhibitor Of Apoptosis Protein (2mihbC-IAP-1), Chain A"/>
    <property type="match status" value="1"/>
</dbReference>
<dbReference type="InterPro" id="IPR005176">
    <property type="entry name" value="PONY_dom"/>
</dbReference>
<evidence type="ECO:0000256" key="2">
    <source>
        <dbReference type="ARBA" id="ARBA00022679"/>
    </source>
</evidence>